<evidence type="ECO:0000313" key="1">
    <source>
        <dbReference type="EMBL" id="DAD32108.1"/>
    </source>
</evidence>
<sequence length="51" mass="5778">MQEKKKTLIASSSQCMQIPSRPILVYQIGGRPKFVCSCYKLRFENAAVKSI</sequence>
<accession>A0A822YSB1</accession>
<proteinExistence type="predicted"/>
<gene>
    <name evidence="1" type="ORF">HUJ06_010959</name>
</gene>
<dbReference type="AlphaFoldDB" id="A0A822YSB1"/>
<name>A0A822YSB1_NELNU</name>
<comment type="caution">
    <text evidence="1">The sequence shown here is derived from an EMBL/GenBank/DDBJ whole genome shotgun (WGS) entry which is preliminary data.</text>
</comment>
<keyword evidence="2" id="KW-1185">Reference proteome</keyword>
<reference evidence="1 2" key="1">
    <citation type="journal article" date="2020" name="Mol. Biol. Evol.">
        <title>Distinct Expression and Methylation Patterns for Genes with Different Fates following a Single Whole-Genome Duplication in Flowering Plants.</title>
        <authorList>
            <person name="Shi T."/>
            <person name="Rahmani R.S."/>
            <person name="Gugger P.F."/>
            <person name="Wang M."/>
            <person name="Li H."/>
            <person name="Zhang Y."/>
            <person name="Li Z."/>
            <person name="Wang Q."/>
            <person name="Van de Peer Y."/>
            <person name="Marchal K."/>
            <person name="Chen J."/>
        </authorList>
    </citation>
    <scope>NUCLEOTIDE SEQUENCE [LARGE SCALE GENOMIC DNA]</scope>
    <source>
        <tissue evidence="1">Leaf</tissue>
    </source>
</reference>
<evidence type="ECO:0000313" key="2">
    <source>
        <dbReference type="Proteomes" id="UP000607653"/>
    </source>
</evidence>
<protein>
    <submittedName>
        <fullName evidence="1">Uncharacterized protein</fullName>
    </submittedName>
</protein>
<organism evidence="1 2">
    <name type="scientific">Nelumbo nucifera</name>
    <name type="common">Sacred lotus</name>
    <dbReference type="NCBI Taxonomy" id="4432"/>
    <lineage>
        <taxon>Eukaryota</taxon>
        <taxon>Viridiplantae</taxon>
        <taxon>Streptophyta</taxon>
        <taxon>Embryophyta</taxon>
        <taxon>Tracheophyta</taxon>
        <taxon>Spermatophyta</taxon>
        <taxon>Magnoliopsida</taxon>
        <taxon>Proteales</taxon>
        <taxon>Nelumbonaceae</taxon>
        <taxon>Nelumbo</taxon>
    </lineage>
</organism>
<dbReference type="EMBL" id="DUZY01000003">
    <property type="protein sequence ID" value="DAD32108.1"/>
    <property type="molecule type" value="Genomic_DNA"/>
</dbReference>
<dbReference type="Proteomes" id="UP000607653">
    <property type="component" value="Unassembled WGS sequence"/>
</dbReference>